<dbReference type="RefSeq" id="WP_066417126.1">
    <property type="nucleotide sequence ID" value="NZ_CP018866.1"/>
</dbReference>
<dbReference type="GO" id="GO:0045892">
    <property type="term" value="P:negative regulation of DNA-templated transcription"/>
    <property type="evidence" value="ECO:0007669"/>
    <property type="project" value="TreeGrafter"/>
</dbReference>
<dbReference type="Proteomes" id="UP000215224">
    <property type="component" value="Chromosome"/>
</dbReference>
<keyword evidence="7" id="KW-1185">Reference proteome</keyword>
<feature type="domain" description="HTH iclR-type" evidence="4">
    <location>
        <begin position="8"/>
        <end position="72"/>
    </location>
</feature>
<organism evidence="6 7">
    <name type="scientific">Sutcliffiella cohnii</name>
    <dbReference type="NCBI Taxonomy" id="33932"/>
    <lineage>
        <taxon>Bacteria</taxon>
        <taxon>Bacillati</taxon>
        <taxon>Bacillota</taxon>
        <taxon>Bacilli</taxon>
        <taxon>Bacillales</taxon>
        <taxon>Bacillaceae</taxon>
        <taxon>Sutcliffiella</taxon>
    </lineage>
</organism>
<dbReference type="STRING" id="1314751.GCA_001591425_02738"/>
<evidence type="ECO:0000313" key="7">
    <source>
        <dbReference type="Proteomes" id="UP000215224"/>
    </source>
</evidence>
<accession>A0A223KNQ0</accession>
<dbReference type="InterPro" id="IPR050707">
    <property type="entry name" value="HTH_MetabolicPath_Reg"/>
</dbReference>
<proteinExistence type="predicted"/>
<dbReference type="InterPro" id="IPR036390">
    <property type="entry name" value="WH_DNA-bd_sf"/>
</dbReference>
<keyword evidence="3" id="KW-0804">Transcription</keyword>
<gene>
    <name evidence="6" type="ORF">BC6307_06555</name>
</gene>
<dbReference type="SMART" id="SM00346">
    <property type="entry name" value="HTH_ICLR"/>
    <property type="match status" value="1"/>
</dbReference>
<evidence type="ECO:0000256" key="3">
    <source>
        <dbReference type="ARBA" id="ARBA00023163"/>
    </source>
</evidence>
<dbReference type="PROSITE" id="PS51078">
    <property type="entry name" value="ICLR_ED"/>
    <property type="match status" value="1"/>
</dbReference>
<evidence type="ECO:0000259" key="4">
    <source>
        <dbReference type="PROSITE" id="PS51077"/>
    </source>
</evidence>
<dbReference type="InterPro" id="IPR005471">
    <property type="entry name" value="Tscrpt_reg_IclR_N"/>
</dbReference>
<dbReference type="KEGG" id="bcoh:BC6307_06555"/>
<dbReference type="GO" id="GO:0003700">
    <property type="term" value="F:DNA-binding transcription factor activity"/>
    <property type="evidence" value="ECO:0007669"/>
    <property type="project" value="TreeGrafter"/>
</dbReference>
<protein>
    <recommendedName>
        <fullName evidence="8">IclR family transcriptional regulator</fullName>
    </recommendedName>
</protein>
<name>A0A223KNQ0_9BACI</name>
<dbReference type="SUPFAM" id="SSF55781">
    <property type="entry name" value="GAF domain-like"/>
    <property type="match status" value="1"/>
</dbReference>
<dbReference type="Pfam" id="PF01614">
    <property type="entry name" value="IclR_C"/>
    <property type="match status" value="1"/>
</dbReference>
<dbReference type="InterPro" id="IPR014757">
    <property type="entry name" value="Tscrpt_reg_IclR_C"/>
</dbReference>
<dbReference type="PANTHER" id="PTHR30136:SF24">
    <property type="entry name" value="HTH-TYPE TRANSCRIPTIONAL REPRESSOR ALLR"/>
    <property type="match status" value="1"/>
</dbReference>
<keyword evidence="2" id="KW-0238">DNA-binding</keyword>
<dbReference type="PANTHER" id="PTHR30136">
    <property type="entry name" value="HELIX-TURN-HELIX TRANSCRIPTIONAL REGULATOR, ICLR FAMILY"/>
    <property type="match status" value="1"/>
</dbReference>
<dbReference type="SUPFAM" id="SSF46785">
    <property type="entry name" value="Winged helix' DNA-binding domain"/>
    <property type="match status" value="1"/>
</dbReference>
<dbReference type="Pfam" id="PF09339">
    <property type="entry name" value="HTH_IclR"/>
    <property type="match status" value="1"/>
</dbReference>
<evidence type="ECO:0000256" key="2">
    <source>
        <dbReference type="ARBA" id="ARBA00023125"/>
    </source>
</evidence>
<evidence type="ECO:0000313" key="6">
    <source>
        <dbReference type="EMBL" id="AST90963.1"/>
    </source>
</evidence>
<feature type="domain" description="IclR-ED" evidence="5">
    <location>
        <begin position="66"/>
        <end position="254"/>
    </location>
</feature>
<dbReference type="GO" id="GO:0003677">
    <property type="term" value="F:DNA binding"/>
    <property type="evidence" value="ECO:0007669"/>
    <property type="project" value="UniProtKB-KW"/>
</dbReference>
<evidence type="ECO:0000256" key="1">
    <source>
        <dbReference type="ARBA" id="ARBA00023015"/>
    </source>
</evidence>
<evidence type="ECO:0000259" key="5">
    <source>
        <dbReference type="PROSITE" id="PS51078"/>
    </source>
</evidence>
<dbReference type="EMBL" id="CP018866">
    <property type="protein sequence ID" value="AST90963.1"/>
    <property type="molecule type" value="Genomic_DNA"/>
</dbReference>
<reference evidence="6 7" key="1">
    <citation type="submission" date="2016-12" db="EMBL/GenBank/DDBJ databases">
        <title>The whole genome sequencing and assembly of Bacillus cohnii DSM 6307T strain.</title>
        <authorList>
            <person name="Lee Y.-J."/>
            <person name="Yi H."/>
            <person name="Bahn Y.-S."/>
            <person name="Kim J.F."/>
            <person name="Lee D.-W."/>
        </authorList>
    </citation>
    <scope>NUCLEOTIDE SEQUENCE [LARGE SCALE GENOMIC DNA]</scope>
    <source>
        <strain evidence="6 7">DSM 6307</strain>
    </source>
</reference>
<dbReference type="PROSITE" id="PS51077">
    <property type="entry name" value="HTH_ICLR"/>
    <property type="match status" value="1"/>
</dbReference>
<dbReference type="InterPro" id="IPR029016">
    <property type="entry name" value="GAF-like_dom_sf"/>
</dbReference>
<dbReference type="InterPro" id="IPR036388">
    <property type="entry name" value="WH-like_DNA-bd_sf"/>
</dbReference>
<dbReference type="AlphaFoldDB" id="A0A223KNQ0"/>
<dbReference type="Gene3D" id="1.10.10.10">
    <property type="entry name" value="Winged helix-like DNA-binding domain superfamily/Winged helix DNA-binding domain"/>
    <property type="match status" value="1"/>
</dbReference>
<keyword evidence="1" id="KW-0805">Transcription regulation</keyword>
<dbReference type="Gene3D" id="3.30.450.40">
    <property type="match status" value="1"/>
</dbReference>
<evidence type="ECO:0008006" key="8">
    <source>
        <dbReference type="Google" id="ProtNLM"/>
    </source>
</evidence>
<sequence length="254" mass="28858">MREVASKNGSVEKALQVIECFDLKNPSLTLDELSKKSGFSKPTVFRMISSLEKFRYIKRVNQDGQLKFQLGMAFLEKSQIVNSHFDIRELAKQEMLLLRNETGLSVQLAIRDGNEAVYIEQFEALSAFRVFPQVGRRVPLYAAACPRVLLAFIRDEEQKAILDSYTYTPFTPHTKINYDMIFSELGDIREKGYAVSKGELHEGTAAIAVPIFDINNNVMAALSVIGIDREFNNQLESHVARLKDCARNIHEKLH</sequence>